<dbReference type="AlphaFoldDB" id="F4B953"/>
<dbReference type="eggNOG" id="arCOG05951">
    <property type="taxonomic scope" value="Archaea"/>
</dbReference>
<reference key="2">
    <citation type="journal article" date="2011" name="Extremophiles">
        <title>Genomic analyses of Acidianus hospitalis W1 a host for studying crenarchaeal virus and plasmid life cycles.</title>
        <authorList>
            <person name="You X.Y."/>
            <person name="Liu C."/>
            <person name="Wang S.Y."/>
            <person name="Jiang C.Y."/>
            <person name="Shah S.A."/>
            <person name="Prangishvili D."/>
            <person name="Liu S.J."/>
            <person name="Garrett R.A."/>
        </authorList>
    </citation>
    <scope>NUCLEOTIDE SEQUENCE</scope>
    <source>
        <strain>W1</strain>
    </source>
</reference>
<dbReference type="GeneID" id="10601710"/>
<dbReference type="Proteomes" id="UP000008458">
    <property type="component" value="Chromosome"/>
</dbReference>
<sequence length="143" mass="16796">MLKLVENISLDILSWYGDKLKGIIYEPNYNVILVVLEDVDKISLFARGEIYNFFYNRLRELDEFKKFVVENHKSPRLYGIILSPKELSYNIPKLIYIIHKGYILYDPKGLISNIRKANVKIVEDYDKKILDLGKVKKGEVIEI</sequence>
<keyword evidence="2" id="KW-1185">Reference proteome</keyword>
<dbReference type="HOGENOM" id="CLU_151091_0_0_2"/>
<accession>F4B953</accession>
<dbReference type="OrthoDB" id="36729at2157"/>
<organism evidence="1 2">
    <name type="scientific">Acidianus hospitalis (strain W1)</name>
    <dbReference type="NCBI Taxonomy" id="933801"/>
    <lineage>
        <taxon>Archaea</taxon>
        <taxon>Thermoproteota</taxon>
        <taxon>Thermoprotei</taxon>
        <taxon>Sulfolobales</taxon>
        <taxon>Sulfolobaceae</taxon>
        <taxon>Acidianus</taxon>
    </lineage>
</organism>
<name>F4B953_ACIHW</name>
<reference evidence="1 2" key="1">
    <citation type="journal article" date="2011" name="Extremophiles">
        <title>Genomic analysis of Acidianus hospitalis W1 a host for studying crenarchaeal virus and plasmid life cycles.</title>
        <authorList>
            <person name="You X.Y."/>
            <person name="Liu C."/>
            <person name="Wang S.Y."/>
            <person name="Jiang C.Y."/>
            <person name="Shah S.A."/>
            <person name="Prangishvili D."/>
            <person name="She Q."/>
            <person name="Liu S.J."/>
            <person name="Garrett R.A."/>
        </authorList>
    </citation>
    <scope>NUCLEOTIDE SEQUENCE [LARGE SCALE GENOMIC DNA]</scope>
    <source>
        <strain evidence="1 2">W1</strain>
    </source>
</reference>
<protein>
    <submittedName>
        <fullName evidence="1">Uncharacterized protein</fullName>
    </submittedName>
</protein>
<evidence type="ECO:0000313" key="1">
    <source>
        <dbReference type="EMBL" id="AEE95076.1"/>
    </source>
</evidence>
<gene>
    <name evidence="1" type="ordered locus">Ahos_2205</name>
</gene>
<evidence type="ECO:0000313" key="2">
    <source>
        <dbReference type="Proteomes" id="UP000008458"/>
    </source>
</evidence>
<dbReference type="KEGG" id="aho:Ahos_2205"/>
<proteinExistence type="predicted"/>
<dbReference type="RefSeq" id="WP_013776991.1">
    <property type="nucleotide sequence ID" value="NC_015518.1"/>
</dbReference>
<dbReference type="STRING" id="933801.Ahos_2205"/>
<dbReference type="EMBL" id="CP002535">
    <property type="protein sequence ID" value="AEE95076.1"/>
    <property type="molecule type" value="Genomic_DNA"/>
</dbReference>